<evidence type="ECO:0000313" key="4">
    <source>
        <dbReference type="EMBL" id="MCC4233790.1"/>
    </source>
</evidence>
<organism evidence="4 5">
    <name type="scientific">Sphingobium soli</name>
    <dbReference type="NCBI Taxonomy" id="1591116"/>
    <lineage>
        <taxon>Bacteria</taxon>
        <taxon>Pseudomonadati</taxon>
        <taxon>Pseudomonadota</taxon>
        <taxon>Alphaproteobacteria</taxon>
        <taxon>Sphingomonadales</taxon>
        <taxon>Sphingomonadaceae</taxon>
        <taxon>Sphingobium</taxon>
    </lineage>
</organism>
<feature type="signal peptide" evidence="2">
    <location>
        <begin position="1"/>
        <end position="22"/>
    </location>
</feature>
<feature type="chain" id="PRO_5047331350" evidence="2">
    <location>
        <begin position="23"/>
        <end position="354"/>
    </location>
</feature>
<gene>
    <name evidence="4" type="ORF">LL253_13970</name>
</gene>
<dbReference type="PROSITE" id="PS50056">
    <property type="entry name" value="TYR_PHOSPHATASE_2"/>
    <property type="match status" value="1"/>
</dbReference>
<keyword evidence="2" id="KW-0732">Signal</keyword>
<evidence type="ECO:0000313" key="5">
    <source>
        <dbReference type="Proteomes" id="UP001198830"/>
    </source>
</evidence>
<reference evidence="4 5" key="1">
    <citation type="submission" date="2021-10" db="EMBL/GenBank/DDBJ databases">
        <title>The diversity and Nitrogen Metabolism of Culturable Nitrate-Utilizing Bacteria Within the Oxygen Minimum Zone of the Changjiang (Yangtze River)Estuary.</title>
        <authorList>
            <person name="Zhang D."/>
            <person name="Zheng J."/>
            <person name="Liu S."/>
            <person name="He W."/>
        </authorList>
    </citation>
    <scope>NUCLEOTIDE SEQUENCE [LARGE SCALE GENOMIC DNA]</scope>
    <source>
        <strain evidence="4 5">FXH275-2</strain>
    </source>
</reference>
<dbReference type="RefSeq" id="WP_228227570.1">
    <property type="nucleotide sequence ID" value="NZ_JAJGNP010000012.1"/>
</dbReference>
<evidence type="ECO:0000259" key="3">
    <source>
        <dbReference type="PROSITE" id="PS50056"/>
    </source>
</evidence>
<protein>
    <submittedName>
        <fullName evidence="4">Tyrosine-protein phosphatase</fullName>
    </submittedName>
</protein>
<dbReference type="InterPro" id="IPR026893">
    <property type="entry name" value="Tyr/Ser_Pase_IphP-type"/>
</dbReference>
<dbReference type="Gene3D" id="3.90.190.10">
    <property type="entry name" value="Protein tyrosine phosphatase superfamily"/>
    <property type="match status" value="1"/>
</dbReference>
<dbReference type="PANTHER" id="PTHR31126:SF1">
    <property type="entry name" value="TYROSINE SPECIFIC PROTEIN PHOSPHATASES DOMAIN-CONTAINING PROTEIN"/>
    <property type="match status" value="1"/>
</dbReference>
<feature type="domain" description="Tyrosine specific protein phosphatases" evidence="3">
    <location>
        <begin position="210"/>
        <end position="247"/>
    </location>
</feature>
<dbReference type="PANTHER" id="PTHR31126">
    <property type="entry name" value="TYROSINE-PROTEIN PHOSPHATASE"/>
    <property type="match status" value="1"/>
</dbReference>
<sequence>MRTTLIISLALIALSSASPAMAKEVASLTRIDAQSVTLNRGDIIPVGIWISKDDQIDADDKKVDGALMNAAAKGDAVTLPITAAERRYVLLKDKAGNVAVAGERVLPIEQGSNFRDIGGYVTKDGRSVRWGKVYRSGAMPLFTEADYALVGQLGIGSVVDLRSLEEREVAPDQIDDRTGALFIANDYSLKPLMAAYGKGNGENTYKGMERMLVPQLRSLYRRIEANEGAVLYHCSAGQDRTGMATAILYDMLGVDRETILKDYHMSTALRRPQYEMPKVNPADYPNNPILKYYFSADEKKRAVAEPLYTPTGASHLAQFFTHIDSEYGGSEGYMKKALGLTNVDIAKLRAVMLD</sequence>
<accession>A0ABS8H5I4</accession>
<dbReference type="InterPro" id="IPR000387">
    <property type="entry name" value="Tyr_Pase_dom"/>
</dbReference>
<dbReference type="EMBL" id="JAJGNP010000012">
    <property type="protein sequence ID" value="MCC4233790.1"/>
    <property type="molecule type" value="Genomic_DNA"/>
</dbReference>
<evidence type="ECO:0000256" key="2">
    <source>
        <dbReference type="SAM" id="SignalP"/>
    </source>
</evidence>
<dbReference type="Proteomes" id="UP001198830">
    <property type="component" value="Unassembled WGS sequence"/>
</dbReference>
<dbReference type="SUPFAM" id="SSF52799">
    <property type="entry name" value="(Phosphotyrosine protein) phosphatases II"/>
    <property type="match status" value="1"/>
</dbReference>
<dbReference type="InterPro" id="IPR029021">
    <property type="entry name" value="Prot-tyrosine_phosphatase-like"/>
</dbReference>
<comment type="similarity">
    <text evidence="1">Belongs to the protein-tyrosine phosphatase family.</text>
</comment>
<name>A0ABS8H5I4_9SPHN</name>
<evidence type="ECO:0000256" key="1">
    <source>
        <dbReference type="ARBA" id="ARBA00009580"/>
    </source>
</evidence>
<keyword evidence="5" id="KW-1185">Reference proteome</keyword>
<proteinExistence type="inferred from homology"/>
<dbReference type="Pfam" id="PF13350">
    <property type="entry name" value="Y_phosphatase3"/>
    <property type="match status" value="1"/>
</dbReference>
<comment type="caution">
    <text evidence="4">The sequence shown here is derived from an EMBL/GenBank/DDBJ whole genome shotgun (WGS) entry which is preliminary data.</text>
</comment>